<dbReference type="SUPFAM" id="SSF53756">
    <property type="entry name" value="UDP-Glycosyltransferase/glycogen phosphorylase"/>
    <property type="match status" value="1"/>
</dbReference>
<proteinExistence type="predicted"/>
<gene>
    <name evidence="2" type="ORF">COU95_03020</name>
</gene>
<accession>A0A2M8L333</accession>
<protein>
    <submittedName>
        <fullName evidence="2">Glycosyltransferase family 1 protein</fullName>
    </submittedName>
</protein>
<dbReference type="InterPro" id="IPR050194">
    <property type="entry name" value="Glycosyltransferase_grp1"/>
</dbReference>
<dbReference type="GO" id="GO:0016758">
    <property type="term" value="F:hexosyltransferase activity"/>
    <property type="evidence" value="ECO:0007669"/>
    <property type="project" value="TreeGrafter"/>
</dbReference>
<dbReference type="PANTHER" id="PTHR45947">
    <property type="entry name" value="SULFOQUINOVOSYL TRANSFERASE SQD2"/>
    <property type="match status" value="1"/>
</dbReference>
<dbReference type="CDD" id="cd03801">
    <property type="entry name" value="GT4_PimA-like"/>
    <property type="match status" value="1"/>
</dbReference>
<feature type="non-terminal residue" evidence="2">
    <location>
        <position position="1"/>
    </location>
</feature>
<comment type="caution">
    <text evidence="2">The sequence shown here is derived from an EMBL/GenBank/DDBJ whole genome shotgun (WGS) entry which is preliminary data.</text>
</comment>
<evidence type="ECO:0000259" key="1">
    <source>
        <dbReference type="Pfam" id="PF00534"/>
    </source>
</evidence>
<keyword evidence="2" id="KW-0808">Transferase</keyword>
<dbReference type="Pfam" id="PF00534">
    <property type="entry name" value="Glycos_transf_1"/>
    <property type="match status" value="1"/>
</dbReference>
<evidence type="ECO:0000313" key="2">
    <source>
        <dbReference type="EMBL" id="PJE67335.1"/>
    </source>
</evidence>
<dbReference type="EMBL" id="PFEK01000059">
    <property type="protein sequence ID" value="PJE67335.1"/>
    <property type="molecule type" value="Genomic_DNA"/>
</dbReference>
<dbReference type="Gene3D" id="3.40.50.2000">
    <property type="entry name" value="Glycogen Phosphorylase B"/>
    <property type="match status" value="2"/>
</dbReference>
<name>A0A2M8L333_9BACT</name>
<dbReference type="PANTHER" id="PTHR45947:SF3">
    <property type="entry name" value="SULFOQUINOVOSYL TRANSFERASE SQD2"/>
    <property type="match status" value="1"/>
</dbReference>
<dbReference type="Proteomes" id="UP000231474">
    <property type="component" value="Unassembled WGS sequence"/>
</dbReference>
<organism evidence="2 3">
    <name type="scientific">Candidatus Shapirobacteria bacterium CG10_big_fil_rev_8_21_14_0_10_40_9</name>
    <dbReference type="NCBI Taxonomy" id="1974888"/>
    <lineage>
        <taxon>Bacteria</taxon>
        <taxon>Candidatus Shapironibacteriota</taxon>
    </lineage>
</organism>
<feature type="domain" description="Glycosyl transferase family 1" evidence="1">
    <location>
        <begin position="9"/>
        <end position="176"/>
    </location>
</feature>
<dbReference type="InterPro" id="IPR001296">
    <property type="entry name" value="Glyco_trans_1"/>
</dbReference>
<sequence>GIDLNHFKPTAPQISKLKDGKINILFVGRLDKRKGIEYLLKAYQRLNQSLVNIRLIIIGDGPEKRRAKDYVRKEKLKNVVFAGAVSRLDLSSWYATADIFCSPATHGESFGVVLLEAMATGLPVVAFDNPGYRSIFPDFARGFLVPNKNISALTQTLLILATNPCLRRELGQKNRQYVEGFSWEKVGGEILKFYQKLFRRFPTRD</sequence>
<dbReference type="AlphaFoldDB" id="A0A2M8L333"/>
<evidence type="ECO:0000313" key="3">
    <source>
        <dbReference type="Proteomes" id="UP000231474"/>
    </source>
</evidence>
<reference evidence="3" key="1">
    <citation type="submission" date="2017-09" db="EMBL/GenBank/DDBJ databases">
        <title>Depth-based differentiation of microbial function through sediment-hosted aquifers and enrichment of novel symbionts in the deep terrestrial subsurface.</title>
        <authorList>
            <person name="Probst A.J."/>
            <person name="Ladd B."/>
            <person name="Jarett J.K."/>
            <person name="Geller-Mcgrath D.E."/>
            <person name="Sieber C.M.K."/>
            <person name="Emerson J.B."/>
            <person name="Anantharaman K."/>
            <person name="Thomas B.C."/>
            <person name="Malmstrom R."/>
            <person name="Stieglmeier M."/>
            <person name="Klingl A."/>
            <person name="Woyke T."/>
            <person name="Ryan C.M."/>
            <person name="Banfield J.F."/>
        </authorList>
    </citation>
    <scope>NUCLEOTIDE SEQUENCE [LARGE SCALE GENOMIC DNA]</scope>
</reference>